<dbReference type="InterPro" id="IPR008271">
    <property type="entry name" value="Ser/Thr_kinase_AS"/>
</dbReference>
<dbReference type="CDD" id="cd09769">
    <property type="entry name" value="Luminal_IRE1"/>
    <property type="match status" value="1"/>
</dbReference>
<keyword evidence="12" id="KW-0067">ATP-binding</keyword>
<evidence type="ECO:0000256" key="7">
    <source>
        <dbReference type="ARBA" id="ARBA00022723"/>
    </source>
</evidence>
<dbReference type="SUPFAM" id="SSF56112">
    <property type="entry name" value="Protein kinase-like (PK-like)"/>
    <property type="match status" value="1"/>
</dbReference>
<evidence type="ECO:0000256" key="19">
    <source>
        <dbReference type="SAM" id="MobiDB-lite"/>
    </source>
</evidence>
<evidence type="ECO:0000256" key="3">
    <source>
        <dbReference type="ARBA" id="ARBA00012513"/>
    </source>
</evidence>
<dbReference type="InterPro" id="IPR011009">
    <property type="entry name" value="Kinase-like_dom_sf"/>
</dbReference>
<dbReference type="EMBL" id="VNKQ01000005">
    <property type="protein sequence ID" value="KAG0650709.1"/>
    <property type="molecule type" value="Genomic_DNA"/>
</dbReference>
<keyword evidence="5" id="KW-0808">Transferase</keyword>
<dbReference type="EC" id="2.7.11.1" evidence="3"/>
<dbReference type="GO" id="GO:0005524">
    <property type="term" value="F:ATP binding"/>
    <property type="evidence" value="ECO:0007669"/>
    <property type="project" value="UniProtKB-KW"/>
</dbReference>
<keyword evidence="9" id="KW-0547">Nucleotide-binding</keyword>
<evidence type="ECO:0000256" key="11">
    <source>
        <dbReference type="ARBA" id="ARBA00022801"/>
    </source>
</evidence>
<evidence type="ECO:0000256" key="8">
    <source>
        <dbReference type="ARBA" id="ARBA00022729"/>
    </source>
</evidence>
<keyword evidence="14" id="KW-1133">Transmembrane helix</keyword>
<feature type="chain" id="PRO_5040375007" description="non-specific serine/threonine protein kinase" evidence="20">
    <location>
        <begin position="30"/>
        <end position="1166"/>
    </location>
</feature>
<dbReference type="PANTHER" id="PTHR13954">
    <property type="entry name" value="IRE1-RELATED"/>
    <property type="match status" value="1"/>
</dbReference>
<dbReference type="GO" id="GO:0006397">
    <property type="term" value="P:mRNA processing"/>
    <property type="evidence" value="ECO:0007669"/>
    <property type="project" value="InterPro"/>
</dbReference>
<dbReference type="GO" id="GO:0046872">
    <property type="term" value="F:metal ion binding"/>
    <property type="evidence" value="ECO:0007669"/>
    <property type="project" value="UniProtKB-KW"/>
</dbReference>
<dbReference type="FunFam" id="3.30.200.20:FF:000077">
    <property type="entry name" value="Putative Serine/threonine-protein kinase/endoribonuclease IRE1"/>
    <property type="match status" value="1"/>
</dbReference>
<evidence type="ECO:0000256" key="13">
    <source>
        <dbReference type="ARBA" id="ARBA00022842"/>
    </source>
</evidence>
<dbReference type="GO" id="GO:0004674">
    <property type="term" value="F:protein serine/threonine kinase activity"/>
    <property type="evidence" value="ECO:0007669"/>
    <property type="project" value="UniProtKB-KW"/>
</dbReference>
<keyword evidence="24" id="KW-1185">Reference proteome</keyword>
<comment type="caution">
    <text evidence="23">The sequence shown here is derived from an EMBL/GenBank/DDBJ whole genome shotgun (WGS) entry which is preliminary data.</text>
</comment>
<dbReference type="Gene3D" id="1.20.1440.180">
    <property type="entry name" value="KEN domain"/>
    <property type="match status" value="1"/>
</dbReference>
<feature type="signal peptide" evidence="20">
    <location>
        <begin position="1"/>
        <end position="29"/>
    </location>
</feature>
<dbReference type="InterPro" id="IPR010513">
    <property type="entry name" value="KEN_dom"/>
</dbReference>
<dbReference type="GO" id="GO:0004521">
    <property type="term" value="F:RNA endonuclease activity"/>
    <property type="evidence" value="ECO:0007669"/>
    <property type="project" value="InterPro"/>
</dbReference>
<organism evidence="23 24">
    <name type="scientific">Hyphodiscus hymeniophilus</name>
    <dbReference type="NCBI Taxonomy" id="353542"/>
    <lineage>
        <taxon>Eukaryota</taxon>
        <taxon>Fungi</taxon>
        <taxon>Dikarya</taxon>
        <taxon>Ascomycota</taxon>
        <taxon>Pezizomycotina</taxon>
        <taxon>Leotiomycetes</taxon>
        <taxon>Helotiales</taxon>
        <taxon>Hyphodiscaceae</taxon>
        <taxon>Hyphodiscus</taxon>
    </lineage>
</organism>
<feature type="domain" description="Protein kinase" evidence="21">
    <location>
        <begin position="733"/>
        <end position="1028"/>
    </location>
</feature>
<comment type="subcellular location">
    <subcellularLocation>
        <location evidence="2">Membrane</location>
        <topology evidence="2">Single-pass type I membrane protein</topology>
    </subcellularLocation>
</comment>
<protein>
    <recommendedName>
        <fullName evidence="3">non-specific serine/threonine protein kinase</fullName>
        <ecNumber evidence="3">2.7.11.1</ecNumber>
    </recommendedName>
</protein>
<feature type="compositionally biased region" description="Polar residues" evidence="19">
    <location>
        <begin position="674"/>
        <end position="688"/>
    </location>
</feature>
<feature type="domain" description="KEN" evidence="22">
    <location>
        <begin position="1031"/>
        <end position="1163"/>
    </location>
</feature>
<feature type="region of interest" description="Disordered" evidence="19">
    <location>
        <begin position="49"/>
        <end position="77"/>
    </location>
</feature>
<keyword evidence="7" id="KW-0479">Metal-binding</keyword>
<evidence type="ECO:0000259" key="21">
    <source>
        <dbReference type="PROSITE" id="PS50011"/>
    </source>
</evidence>
<dbReference type="GO" id="GO:1990604">
    <property type="term" value="C:IRE1-TRAF2-ASK1 complex"/>
    <property type="evidence" value="ECO:0007669"/>
    <property type="project" value="TreeGrafter"/>
</dbReference>
<keyword evidence="15" id="KW-0472">Membrane</keyword>
<evidence type="ECO:0000256" key="10">
    <source>
        <dbReference type="ARBA" id="ARBA00022777"/>
    </source>
</evidence>
<dbReference type="FunFam" id="1.20.1440.180:FF:000002">
    <property type="entry name" value="Serine/threonine-protein kinase/endoribonuclease IRE1"/>
    <property type="match status" value="1"/>
</dbReference>
<feature type="region of interest" description="Disordered" evidence="19">
    <location>
        <begin position="632"/>
        <end position="689"/>
    </location>
</feature>
<dbReference type="GO" id="GO:0036498">
    <property type="term" value="P:IRE1-mediated unfolded protein response"/>
    <property type="evidence" value="ECO:0007669"/>
    <property type="project" value="UniProtKB-ARBA"/>
</dbReference>
<evidence type="ECO:0000256" key="2">
    <source>
        <dbReference type="ARBA" id="ARBA00004479"/>
    </source>
</evidence>
<keyword evidence="10" id="KW-0418">Kinase</keyword>
<evidence type="ECO:0000259" key="22">
    <source>
        <dbReference type="PROSITE" id="PS51392"/>
    </source>
</evidence>
<dbReference type="GO" id="GO:0016787">
    <property type="term" value="F:hydrolase activity"/>
    <property type="evidence" value="ECO:0007669"/>
    <property type="project" value="UniProtKB-KW"/>
</dbReference>
<dbReference type="OrthoDB" id="63989at2759"/>
<feature type="compositionally biased region" description="Basic residues" evidence="19">
    <location>
        <begin position="654"/>
        <end position="671"/>
    </location>
</feature>
<dbReference type="SMART" id="SM00220">
    <property type="entry name" value="S_TKc"/>
    <property type="match status" value="1"/>
</dbReference>
<reference evidence="23" key="1">
    <citation type="submission" date="2019-07" db="EMBL/GenBank/DDBJ databases">
        <title>Hyphodiscus hymeniophilus genome sequencing and assembly.</title>
        <authorList>
            <person name="Kramer G."/>
            <person name="Nodwell J."/>
        </authorList>
    </citation>
    <scope>NUCLEOTIDE SEQUENCE</scope>
    <source>
        <strain evidence="23">ATCC 34498</strain>
    </source>
</reference>
<dbReference type="PROSITE" id="PS50011">
    <property type="entry name" value="PROTEIN_KINASE_DOM"/>
    <property type="match status" value="1"/>
</dbReference>
<dbReference type="Gene3D" id="3.30.200.20">
    <property type="entry name" value="Phosphorylase Kinase, domain 1"/>
    <property type="match status" value="1"/>
</dbReference>
<dbReference type="InterPro" id="IPR000719">
    <property type="entry name" value="Prot_kinase_dom"/>
</dbReference>
<dbReference type="InterPro" id="IPR038357">
    <property type="entry name" value="KEN_sf"/>
</dbReference>
<keyword evidence="4" id="KW-0723">Serine/threonine-protein kinase</keyword>
<dbReference type="InterPro" id="IPR045133">
    <property type="entry name" value="IRE1/2-like"/>
</dbReference>
<dbReference type="PROSITE" id="PS51392">
    <property type="entry name" value="KEN"/>
    <property type="match status" value="1"/>
</dbReference>
<gene>
    <name evidence="23" type="ORF">D0Z07_2871</name>
</gene>
<evidence type="ECO:0000256" key="6">
    <source>
        <dbReference type="ARBA" id="ARBA00022692"/>
    </source>
</evidence>
<comment type="catalytic activity">
    <reaction evidence="18">
        <text>L-seryl-[protein] + ATP = O-phospho-L-seryl-[protein] + ADP + H(+)</text>
        <dbReference type="Rhea" id="RHEA:17989"/>
        <dbReference type="Rhea" id="RHEA-COMP:9863"/>
        <dbReference type="Rhea" id="RHEA-COMP:11604"/>
        <dbReference type="ChEBI" id="CHEBI:15378"/>
        <dbReference type="ChEBI" id="CHEBI:29999"/>
        <dbReference type="ChEBI" id="CHEBI:30616"/>
        <dbReference type="ChEBI" id="CHEBI:83421"/>
        <dbReference type="ChEBI" id="CHEBI:456216"/>
        <dbReference type="EC" id="2.7.11.1"/>
    </reaction>
    <physiologicalReaction direction="left-to-right" evidence="18">
        <dbReference type="Rhea" id="RHEA:17990"/>
    </physiologicalReaction>
</comment>
<comment type="cofactor">
    <cofactor evidence="1">
        <name>Mg(2+)</name>
        <dbReference type="ChEBI" id="CHEBI:18420"/>
    </cofactor>
</comment>
<keyword evidence="13" id="KW-0460">Magnesium</keyword>
<dbReference type="PROSITE" id="PS00108">
    <property type="entry name" value="PROTEIN_KINASE_ST"/>
    <property type="match status" value="1"/>
</dbReference>
<sequence length="1166" mass="129950">MPRRRPPVVNNFILLAAAVLLIPWVAVEAQPQRQSPHEGLEAESLHTLEATKVPPHLETPHTAGRRKNTLSVNNNRDVRNDASAIATLAPAKSAVALPPSRRSAPKGGLTSLHTARSLEDWEVEDFVLLATVDGKLYARDRKTGKEKWALELDKPMVETTYNRSKRSSVEEDYDPLSIDDYLWIVEPSEDGNIYVYRPSGPDPGLVNTGLTMKGLVEESPYHSSDAPYLVYNGEKKTTSITINARNGDVLQYFGSTSALVNDESCLNTNRLVDKDSEECSTSPTLTIGRTEYTVGIHGKDTHLVASLKFSEWTPNKNDQDLQRQYHTTLDNKYIYTSHDGGVIGFDHDQSGANEPGRQFQQKFQQKFASPVVRVFDVARPWGTEKDDPELIVLPQPMPPSQEDDWMSADHRAHSIFLNHTEDGSWYAMSGKSYPLAVQGIGPAQCNQRGWQQQQLFDSWDSMNDLQLSKALVGLHLIDSARIDHRLTISGPSEVEDNTTEELIPGNTVAIIGPPSLLQRLQRLPMATIDYTVSLFQNPLLIVVLVILLYTYEKQIRVWIGQTAAGSPWSSEQVELPVDGQLAGSVPQTLPKVAKDEVVQIPQIDGANESADDVGSFVGDPVIAQVDIPNGMELPTVDIPAKPATADKSPEKEKKKTRPRGQRGGVKHKKAAARASSQDPSLDGNQKLSPTVDDAVRDAQKMGQEPKLEPDIRTIQTDPSEVSGPTLRLNNLVVDTEKLIGTGSNGTMVFEGTFDGRAVAVKRMLIQFFDIASQETKLLRESDDHPNVIRYFTQEQGAGFLYIALELCPASLADVIDKPHQNRALAQAGERDLPNVLYQITNGLHHLHNLRIVHRDLKPQNILVAMGKNGKPRLLVSDFGLCKKLEGEQSSFRATTAHAAGTSGWRAPELLLDDDANDGVTMVDASTDGHSGSIVRSPELPPNRRATRAIDIFSLGLVFFYVLTKGSHPFDCGDRYMREVNIRKSKFSLASLEVLGDYAYEAKDLISSMLESEPKMRPTARNVMAHPFFWSPKKRLNFLCDVSDHFEKEVRDPPSESLKVLESFGPEVVKSDFLKHLGKEFVDSLGKQRKYTGSRLLDLLRALRNKKNHYEDMSESLQRHVGSLPEGYLSFWTRKFPNLLITCWNVVYNVQWDETDRFREYYQPAGL</sequence>
<dbReference type="CDD" id="cd10422">
    <property type="entry name" value="RNase_Ire1"/>
    <property type="match status" value="1"/>
</dbReference>
<dbReference type="CDD" id="cd13982">
    <property type="entry name" value="STKc_IRE1"/>
    <property type="match status" value="1"/>
</dbReference>
<dbReference type="InterPro" id="IPR011047">
    <property type="entry name" value="Quinoprotein_ADH-like_sf"/>
</dbReference>
<evidence type="ECO:0000256" key="5">
    <source>
        <dbReference type="ARBA" id="ARBA00022679"/>
    </source>
</evidence>
<dbReference type="Gene3D" id="1.10.510.10">
    <property type="entry name" value="Transferase(Phosphotransferase) domain 1"/>
    <property type="match status" value="1"/>
</dbReference>
<comment type="catalytic activity">
    <reaction evidence="17">
        <text>L-threonyl-[protein] + ATP = O-phospho-L-threonyl-[protein] + ADP + H(+)</text>
        <dbReference type="Rhea" id="RHEA:46608"/>
        <dbReference type="Rhea" id="RHEA-COMP:11060"/>
        <dbReference type="Rhea" id="RHEA-COMP:11605"/>
        <dbReference type="ChEBI" id="CHEBI:15378"/>
        <dbReference type="ChEBI" id="CHEBI:30013"/>
        <dbReference type="ChEBI" id="CHEBI:30616"/>
        <dbReference type="ChEBI" id="CHEBI:61977"/>
        <dbReference type="ChEBI" id="CHEBI:456216"/>
        <dbReference type="EC" id="2.7.11.1"/>
    </reaction>
    <physiologicalReaction direction="left-to-right" evidence="17">
        <dbReference type="Rhea" id="RHEA:46609"/>
    </physiologicalReaction>
</comment>
<dbReference type="Proteomes" id="UP000785200">
    <property type="component" value="Unassembled WGS sequence"/>
</dbReference>
<dbReference type="Pfam" id="PF06479">
    <property type="entry name" value="Ribonuc_2-5A"/>
    <property type="match status" value="1"/>
</dbReference>
<dbReference type="Pfam" id="PF00069">
    <property type="entry name" value="Pkinase"/>
    <property type="match status" value="2"/>
</dbReference>
<evidence type="ECO:0000256" key="9">
    <source>
        <dbReference type="ARBA" id="ARBA00022741"/>
    </source>
</evidence>
<dbReference type="InterPro" id="IPR015943">
    <property type="entry name" value="WD40/YVTN_repeat-like_dom_sf"/>
</dbReference>
<evidence type="ECO:0000256" key="18">
    <source>
        <dbReference type="ARBA" id="ARBA00048977"/>
    </source>
</evidence>
<dbReference type="AlphaFoldDB" id="A0A9P6VN27"/>
<evidence type="ECO:0000256" key="1">
    <source>
        <dbReference type="ARBA" id="ARBA00001946"/>
    </source>
</evidence>
<evidence type="ECO:0000313" key="23">
    <source>
        <dbReference type="EMBL" id="KAG0650709.1"/>
    </source>
</evidence>
<evidence type="ECO:0000256" key="16">
    <source>
        <dbReference type="ARBA" id="ARBA00023180"/>
    </source>
</evidence>
<dbReference type="PANTHER" id="PTHR13954:SF6">
    <property type="entry name" value="NON-SPECIFIC SERINE_THREONINE PROTEIN KINASE"/>
    <property type="match status" value="1"/>
</dbReference>
<evidence type="ECO:0000256" key="20">
    <source>
        <dbReference type="SAM" id="SignalP"/>
    </source>
</evidence>
<keyword evidence="8 20" id="KW-0732">Signal</keyword>
<evidence type="ECO:0000313" key="24">
    <source>
        <dbReference type="Proteomes" id="UP000785200"/>
    </source>
</evidence>
<evidence type="ECO:0000256" key="12">
    <source>
        <dbReference type="ARBA" id="ARBA00022840"/>
    </source>
</evidence>
<proteinExistence type="predicted"/>
<evidence type="ECO:0000256" key="15">
    <source>
        <dbReference type="ARBA" id="ARBA00023136"/>
    </source>
</evidence>
<keyword evidence="6" id="KW-0812">Transmembrane</keyword>
<keyword evidence="16" id="KW-0325">Glycoprotein</keyword>
<dbReference type="SMART" id="SM00580">
    <property type="entry name" value="PUG"/>
    <property type="match status" value="1"/>
</dbReference>
<dbReference type="FunFam" id="1.10.510.10:FF:000572">
    <property type="entry name" value="Serine/threonine-protein kinase/endoribonuclease IRE1"/>
    <property type="match status" value="1"/>
</dbReference>
<evidence type="ECO:0000256" key="4">
    <source>
        <dbReference type="ARBA" id="ARBA00022527"/>
    </source>
</evidence>
<name>A0A9P6VN27_9HELO</name>
<dbReference type="Gene3D" id="2.130.10.10">
    <property type="entry name" value="YVTN repeat-like/Quinoprotein amine dehydrogenase"/>
    <property type="match status" value="1"/>
</dbReference>
<evidence type="ECO:0000256" key="17">
    <source>
        <dbReference type="ARBA" id="ARBA00048659"/>
    </source>
</evidence>
<evidence type="ECO:0000256" key="14">
    <source>
        <dbReference type="ARBA" id="ARBA00022989"/>
    </source>
</evidence>
<dbReference type="SUPFAM" id="SSF50998">
    <property type="entry name" value="Quinoprotein alcohol dehydrogenase-like"/>
    <property type="match status" value="1"/>
</dbReference>
<dbReference type="GO" id="GO:0051082">
    <property type="term" value="F:unfolded protein binding"/>
    <property type="evidence" value="ECO:0007669"/>
    <property type="project" value="TreeGrafter"/>
</dbReference>
<accession>A0A9P6VN27</accession>
<keyword evidence="11" id="KW-0378">Hydrolase</keyword>
<dbReference type="GO" id="GO:0070059">
    <property type="term" value="P:intrinsic apoptotic signaling pathway in response to endoplasmic reticulum stress"/>
    <property type="evidence" value="ECO:0007669"/>
    <property type="project" value="TreeGrafter"/>
</dbReference>